<feature type="non-terminal residue" evidence="3">
    <location>
        <position position="1"/>
    </location>
</feature>
<dbReference type="PANTHER" id="PTHR35184">
    <property type="entry name" value="YALI0C10208P"/>
    <property type="match status" value="1"/>
</dbReference>
<protein>
    <submittedName>
        <fullName evidence="3">Uncharacterized protein</fullName>
    </submittedName>
</protein>
<keyword evidence="2" id="KW-0812">Transmembrane</keyword>
<proteinExistence type="predicted"/>
<feature type="transmembrane region" description="Helical" evidence="2">
    <location>
        <begin position="170"/>
        <end position="188"/>
    </location>
</feature>
<dbReference type="EMBL" id="KZ805304">
    <property type="protein sequence ID" value="PVI07297.1"/>
    <property type="molecule type" value="Genomic_DNA"/>
</dbReference>
<accession>A0A2V1E9U1</accession>
<feature type="transmembrane region" description="Helical" evidence="2">
    <location>
        <begin position="52"/>
        <end position="74"/>
    </location>
</feature>
<feature type="transmembrane region" description="Helical" evidence="2">
    <location>
        <begin position="80"/>
        <end position="105"/>
    </location>
</feature>
<feature type="transmembrane region" description="Helical" evidence="2">
    <location>
        <begin position="126"/>
        <end position="150"/>
    </location>
</feature>
<evidence type="ECO:0000313" key="3">
    <source>
        <dbReference type="EMBL" id="PVI07297.1"/>
    </source>
</evidence>
<keyword evidence="2" id="KW-1133">Transmembrane helix</keyword>
<feature type="non-terminal residue" evidence="3">
    <location>
        <position position="397"/>
    </location>
</feature>
<evidence type="ECO:0000256" key="2">
    <source>
        <dbReference type="SAM" id="Phobius"/>
    </source>
</evidence>
<reference evidence="3 4" key="1">
    <citation type="journal article" date="2018" name="Sci. Rep.">
        <title>Comparative genomics provides insights into the lifestyle and reveals functional heterogeneity of dark septate endophytic fungi.</title>
        <authorList>
            <person name="Knapp D.G."/>
            <person name="Nemeth J.B."/>
            <person name="Barry K."/>
            <person name="Hainaut M."/>
            <person name="Henrissat B."/>
            <person name="Johnson J."/>
            <person name="Kuo A."/>
            <person name="Lim J.H.P."/>
            <person name="Lipzen A."/>
            <person name="Nolan M."/>
            <person name="Ohm R.A."/>
            <person name="Tamas L."/>
            <person name="Grigoriev I.V."/>
            <person name="Spatafora J.W."/>
            <person name="Nagy L.G."/>
            <person name="Kovacs G.M."/>
        </authorList>
    </citation>
    <scope>NUCLEOTIDE SEQUENCE [LARGE SCALE GENOMIC DNA]</scope>
    <source>
        <strain evidence="3 4">DSE2036</strain>
    </source>
</reference>
<feature type="transmembrane region" description="Helical" evidence="2">
    <location>
        <begin position="249"/>
        <end position="268"/>
    </location>
</feature>
<keyword evidence="4" id="KW-1185">Reference proteome</keyword>
<sequence length="397" mass="44203">PPYPPATASLGGVPSIRPDVPASAVFLVLFLICGITHVLILKKNKARDHKFIFNGPLAAFSFVRVVTTSLRIAWANDPASIKLGIAATVFVYAGTILLFVVNWFFAQRILRAQHPHLGWSKPYRMIHAVGIVAILVSLVLIVVGAIQPFLTLDTAVRHIDHFLYLAGETYFAVFCFAPFIVVVISLVLPRHGTDKFGAGRFRNNISILTAATLFLSCGAFFRCIIAYDPIPLRDSQGRPILPPSYYSKASFYCFNFLTELLVVILYAITRVDLRFHVPDGCNEPGDYKRKSAYSIALIADEAKLKRRSTRRASTETNLTIEEYDGSLFDDSRTLANSLRYCSTVLEVDQRSGNWKMKKVSRAPSSIMQSDASMNSSLWDLTHTPPPLPNSDWPLRDS</sequence>
<organism evidence="3 4">
    <name type="scientific">Periconia macrospinosa</name>
    <dbReference type="NCBI Taxonomy" id="97972"/>
    <lineage>
        <taxon>Eukaryota</taxon>
        <taxon>Fungi</taxon>
        <taxon>Dikarya</taxon>
        <taxon>Ascomycota</taxon>
        <taxon>Pezizomycotina</taxon>
        <taxon>Dothideomycetes</taxon>
        <taxon>Pleosporomycetidae</taxon>
        <taxon>Pleosporales</taxon>
        <taxon>Massarineae</taxon>
        <taxon>Periconiaceae</taxon>
        <taxon>Periconia</taxon>
    </lineage>
</organism>
<evidence type="ECO:0000256" key="1">
    <source>
        <dbReference type="SAM" id="MobiDB-lite"/>
    </source>
</evidence>
<evidence type="ECO:0000313" key="4">
    <source>
        <dbReference type="Proteomes" id="UP000244855"/>
    </source>
</evidence>
<keyword evidence="2" id="KW-0472">Membrane</keyword>
<feature type="region of interest" description="Disordered" evidence="1">
    <location>
        <begin position="376"/>
        <end position="397"/>
    </location>
</feature>
<dbReference type="OrthoDB" id="3357002at2759"/>
<gene>
    <name evidence="3" type="ORF">DM02DRAFT_495901</name>
</gene>
<name>A0A2V1E9U1_9PLEO</name>
<dbReference type="PANTHER" id="PTHR35184:SF1">
    <property type="entry name" value="INTEGRAL MEMBRANE PROTEIN"/>
    <property type="match status" value="1"/>
</dbReference>
<dbReference type="AlphaFoldDB" id="A0A2V1E9U1"/>
<dbReference type="InterPro" id="IPR021460">
    <property type="entry name" value="DUF3112"/>
</dbReference>
<feature type="transmembrane region" description="Helical" evidence="2">
    <location>
        <begin position="208"/>
        <end position="229"/>
    </location>
</feature>
<feature type="transmembrane region" description="Helical" evidence="2">
    <location>
        <begin position="20"/>
        <end position="40"/>
    </location>
</feature>
<dbReference type="Proteomes" id="UP000244855">
    <property type="component" value="Unassembled WGS sequence"/>
</dbReference>
<dbReference type="STRING" id="97972.A0A2V1E9U1"/>
<dbReference type="Pfam" id="PF11309">
    <property type="entry name" value="DUF3112"/>
    <property type="match status" value="1"/>
</dbReference>